<dbReference type="GeneID" id="7837253"/>
<dbReference type="Proteomes" id="UP000009168">
    <property type="component" value="Unassembled WGS sequence"/>
</dbReference>
<organism evidence="1 2">
    <name type="scientific">Tetrahymena thermophila (strain SB210)</name>
    <dbReference type="NCBI Taxonomy" id="312017"/>
    <lineage>
        <taxon>Eukaryota</taxon>
        <taxon>Sar</taxon>
        <taxon>Alveolata</taxon>
        <taxon>Ciliophora</taxon>
        <taxon>Intramacronucleata</taxon>
        <taxon>Oligohymenophorea</taxon>
        <taxon>Hymenostomatida</taxon>
        <taxon>Tetrahymenina</taxon>
        <taxon>Tetrahymenidae</taxon>
        <taxon>Tetrahymena</taxon>
    </lineage>
</organism>
<accession>Q23BQ7</accession>
<dbReference type="OrthoDB" id="397220at2759"/>
<dbReference type="eggNOG" id="ENOG502S4N1">
    <property type="taxonomic scope" value="Eukaryota"/>
</dbReference>
<proteinExistence type="predicted"/>
<evidence type="ECO:0000313" key="2">
    <source>
        <dbReference type="Proteomes" id="UP000009168"/>
    </source>
</evidence>
<keyword evidence="2" id="KW-1185">Reference proteome</keyword>
<dbReference type="PANTHER" id="PTHR39767:SF2">
    <property type="entry name" value="CHROMOSOME UNDETERMINED SCAFFOLD_1, WHOLE GENOME SHOTGUN SEQUENCE"/>
    <property type="match status" value="1"/>
</dbReference>
<reference evidence="2" key="1">
    <citation type="journal article" date="2006" name="PLoS Biol.">
        <title>Macronuclear genome sequence of the ciliate Tetrahymena thermophila, a model eukaryote.</title>
        <authorList>
            <person name="Eisen J.A."/>
            <person name="Coyne R.S."/>
            <person name="Wu M."/>
            <person name="Wu D."/>
            <person name="Thiagarajan M."/>
            <person name="Wortman J.R."/>
            <person name="Badger J.H."/>
            <person name="Ren Q."/>
            <person name="Amedeo P."/>
            <person name="Jones K.M."/>
            <person name="Tallon L.J."/>
            <person name="Delcher A.L."/>
            <person name="Salzberg S.L."/>
            <person name="Silva J.C."/>
            <person name="Haas B.J."/>
            <person name="Majoros W.H."/>
            <person name="Farzad M."/>
            <person name="Carlton J.M."/>
            <person name="Smith R.K. Jr."/>
            <person name="Garg J."/>
            <person name="Pearlman R.E."/>
            <person name="Karrer K.M."/>
            <person name="Sun L."/>
            <person name="Manning G."/>
            <person name="Elde N.C."/>
            <person name="Turkewitz A.P."/>
            <person name="Asai D.J."/>
            <person name="Wilkes D.E."/>
            <person name="Wang Y."/>
            <person name="Cai H."/>
            <person name="Collins K."/>
            <person name="Stewart B.A."/>
            <person name="Lee S.R."/>
            <person name="Wilamowska K."/>
            <person name="Weinberg Z."/>
            <person name="Ruzzo W.L."/>
            <person name="Wloga D."/>
            <person name="Gaertig J."/>
            <person name="Frankel J."/>
            <person name="Tsao C.-C."/>
            <person name="Gorovsky M.A."/>
            <person name="Keeling P.J."/>
            <person name="Waller R.F."/>
            <person name="Patron N.J."/>
            <person name="Cherry J.M."/>
            <person name="Stover N.A."/>
            <person name="Krieger C.J."/>
            <person name="del Toro C."/>
            <person name="Ryder H.F."/>
            <person name="Williamson S.C."/>
            <person name="Barbeau R.A."/>
            <person name="Hamilton E.P."/>
            <person name="Orias E."/>
        </authorList>
    </citation>
    <scope>NUCLEOTIDE SEQUENCE [LARGE SCALE GENOMIC DNA]</scope>
    <source>
        <strain evidence="2">SB210</strain>
    </source>
</reference>
<protein>
    <submittedName>
        <fullName evidence="1">Uncharacterized protein</fullName>
    </submittedName>
</protein>
<dbReference type="InParanoid" id="Q23BQ7"/>
<dbReference type="HOGENOM" id="CLU_087780_0_0_1"/>
<evidence type="ECO:0000313" key="1">
    <source>
        <dbReference type="EMBL" id="EAR94061.1"/>
    </source>
</evidence>
<dbReference type="EMBL" id="GG662718">
    <property type="protein sequence ID" value="EAR94061.1"/>
    <property type="molecule type" value="Genomic_DNA"/>
</dbReference>
<gene>
    <name evidence="1" type="ORF">TTHERM_00227750</name>
</gene>
<dbReference type="OMA" id="RINADDN"/>
<dbReference type="RefSeq" id="XP_001014306.1">
    <property type="nucleotide sequence ID" value="XM_001014306.3"/>
</dbReference>
<dbReference type="PANTHER" id="PTHR39767">
    <property type="entry name" value="CALCIUM/CALMODULIN-BINDING MEMBRANE PROTEIN PCM4-RELATED"/>
    <property type="match status" value="1"/>
</dbReference>
<sequence>MKYFIKLFIIIQIASQISLIYAFKNKFRQDRINADDNNESNALSLSSGITIKPSNYENNSLLKLLSSESNYASFELLADTGAFKIENSSVTILEISEGIFDILVNTKLENIYIKEDIINRQNDLKLWKLYLQDVCNENEEIVGWTDNSTSKCDGIFMLGGFNNFAKGEVKKIYENIPEHSQVRVVAQYHFIDQWMGEVGFMKINSHLTDNTKQEYVWVQKYDTTKINAQNPINVCGAPYPEYQLTFQIDIVVPHNKENIILSFGSTLETEDPAEASFGLSNIQIYLQ</sequence>
<name>Q23BQ7_TETTS</name>
<dbReference type="KEGG" id="tet:TTHERM_00227750"/>
<dbReference type="AlphaFoldDB" id="Q23BQ7"/>